<keyword evidence="10" id="KW-1185">Reference proteome</keyword>
<evidence type="ECO:0000256" key="5">
    <source>
        <dbReference type="ARBA" id="ARBA00023136"/>
    </source>
</evidence>
<dbReference type="EMBL" id="CP094241">
    <property type="protein sequence ID" value="UNV84687.1"/>
    <property type="molecule type" value="Genomic_DNA"/>
</dbReference>
<feature type="transmembrane region" description="Helical" evidence="6">
    <location>
        <begin position="7"/>
        <end position="30"/>
    </location>
</feature>
<dbReference type="InterPro" id="IPR050833">
    <property type="entry name" value="Poly_Biosynth_Transport"/>
</dbReference>
<organism evidence="7 9">
    <name type="scientific">Neisseria macacae ATCC 33926</name>
    <dbReference type="NCBI Taxonomy" id="997348"/>
    <lineage>
        <taxon>Bacteria</taxon>
        <taxon>Pseudomonadati</taxon>
        <taxon>Pseudomonadota</taxon>
        <taxon>Betaproteobacteria</taxon>
        <taxon>Neisseriales</taxon>
        <taxon>Neisseriaceae</taxon>
        <taxon>Neisseria</taxon>
    </lineage>
</organism>
<protein>
    <submittedName>
        <fullName evidence="8">Oligosaccharide flippase family protein</fullName>
    </submittedName>
    <submittedName>
        <fullName evidence="7">Polysaccharide biosynthesis family protein</fullName>
    </submittedName>
</protein>
<feature type="transmembrane region" description="Helical" evidence="6">
    <location>
        <begin position="414"/>
        <end position="431"/>
    </location>
</feature>
<dbReference type="Proteomes" id="UP000004982">
    <property type="component" value="Unassembled WGS sequence"/>
</dbReference>
<feature type="transmembrane region" description="Helical" evidence="6">
    <location>
        <begin position="211"/>
        <end position="229"/>
    </location>
</feature>
<dbReference type="Proteomes" id="UP000829455">
    <property type="component" value="Chromosome"/>
</dbReference>
<feature type="transmembrane region" description="Helical" evidence="6">
    <location>
        <begin position="437"/>
        <end position="455"/>
    </location>
</feature>
<evidence type="ECO:0000313" key="10">
    <source>
        <dbReference type="Proteomes" id="UP000829455"/>
    </source>
</evidence>
<accession>A0AA36ULI5</accession>
<evidence type="ECO:0000256" key="4">
    <source>
        <dbReference type="ARBA" id="ARBA00022989"/>
    </source>
</evidence>
<dbReference type="RefSeq" id="WP_003776187.1">
    <property type="nucleotide sequence ID" value="NZ_CP094241.1"/>
</dbReference>
<name>A0AA36ULI5_9NEIS</name>
<feature type="transmembrane region" description="Helical" evidence="6">
    <location>
        <begin position="78"/>
        <end position="96"/>
    </location>
</feature>
<feature type="transmembrane region" description="Helical" evidence="6">
    <location>
        <begin position="116"/>
        <end position="136"/>
    </location>
</feature>
<proteinExistence type="predicted"/>
<dbReference type="AlphaFoldDB" id="A0AA36ULI5"/>
<reference evidence="7 9" key="1">
    <citation type="submission" date="2011-05" db="EMBL/GenBank/DDBJ databases">
        <authorList>
            <person name="Muzny D."/>
            <person name="Qin X."/>
            <person name="Deng J."/>
            <person name="Jiang H."/>
            <person name="Liu Y."/>
            <person name="Qu J."/>
            <person name="Song X.-Z."/>
            <person name="Zhang L."/>
            <person name="Thornton R."/>
            <person name="Coyle M."/>
            <person name="Francisco L."/>
            <person name="Jackson L."/>
            <person name="Javaid M."/>
            <person name="Korchina V."/>
            <person name="Kovar C."/>
            <person name="Mata R."/>
            <person name="Mathew T."/>
            <person name="Ngo R."/>
            <person name="Nguyen L."/>
            <person name="Nguyen N."/>
            <person name="Okwuonu G."/>
            <person name="Ongeri F."/>
            <person name="Pham C."/>
            <person name="Simmons D."/>
            <person name="Wilczek-Boney K."/>
            <person name="Hale W."/>
            <person name="Jakkamsetti A."/>
            <person name="Pham P."/>
            <person name="Ruth R."/>
            <person name="San Lucas F."/>
            <person name="Warren J."/>
            <person name="Zhang J."/>
            <person name="Zhao Z."/>
            <person name="Zhou C."/>
            <person name="Zhu D."/>
            <person name="Lee S."/>
            <person name="Bess C."/>
            <person name="Blankenburg K."/>
            <person name="Forbes L."/>
            <person name="Fu Q."/>
            <person name="Gubbala S."/>
            <person name="Hirani K."/>
            <person name="Jayaseelan J.C."/>
            <person name="Lara F."/>
            <person name="Munidasa M."/>
            <person name="Palculict T."/>
            <person name="Patil S."/>
            <person name="Pu L.-L."/>
            <person name="Saada N."/>
            <person name="Tang L."/>
            <person name="Weissenberger G."/>
            <person name="Zhu Y."/>
            <person name="Hemphill L."/>
            <person name="Shang Y."/>
            <person name="Youmans B."/>
            <person name="Ayvaz T."/>
            <person name="Ross M."/>
            <person name="Santibanez J."/>
            <person name="Aqrawi P."/>
            <person name="Gross S."/>
            <person name="Joshi V."/>
            <person name="Fowler G."/>
            <person name="Nazareth L."/>
            <person name="Reid J."/>
            <person name="Worley K."/>
            <person name="Petrosino J."/>
            <person name="Highlander S."/>
            <person name="Gibbs R."/>
        </authorList>
    </citation>
    <scope>NUCLEOTIDE SEQUENCE [LARGE SCALE GENOMIC DNA]</scope>
    <source>
        <strain evidence="7 9">ATCC 33926</strain>
    </source>
</reference>
<keyword evidence="3 6" id="KW-0812">Transmembrane</keyword>
<feature type="transmembrane region" description="Helical" evidence="6">
    <location>
        <begin position="148"/>
        <end position="166"/>
    </location>
</feature>
<sequence length="477" mass="53009">MNIRKILGYALGPIGSAAFGILSLPLISWYYPAEDIGRIVLLQTISALTILILGLGLDQAYIREYYASEDKAALFKSFSLSPFVLSIVGVLLILLWNPSWPSEIIFDLNNTKLGILFLVFLLTTLFIRFFSLILRMQEKAIAFSLSQLTPKFLILVLVLLFILIGLPTHTTSLVFAYTAAQILTVAVLIYQTRTDLAAAIRSPWSAKLHKMGLQYGLPLAFGNLAYWGLTSIDRFVLKEMASLEQLGIYSMAVSFGAVALIFQSVFSTIWAPLVFKWVEDNTNLDKIGGITLSMTALISAMVCFIGIFSPVVTWILPGKYASVQFILLSCMMFPLFYTLTEVTGIGLNVVKKTWLITAVNIAAFLLNFGLLYWLVPLLGARGAAMASATSFWVFMLIKTELSSRMWQKLPCRKIYTHTALCLILCLGYTYFGNTGNYYIFALIWLAGLIALTVKYKTPLSSALSVVKGRLNKKHSTQ</sequence>
<feature type="transmembrane region" description="Helical" evidence="6">
    <location>
        <begin position="172"/>
        <end position="190"/>
    </location>
</feature>
<dbReference type="GO" id="GO:0005886">
    <property type="term" value="C:plasma membrane"/>
    <property type="evidence" value="ECO:0007669"/>
    <property type="project" value="UniProtKB-SubCell"/>
</dbReference>
<reference evidence="8 10" key="2">
    <citation type="submission" date="2022-03" db="EMBL/GenBank/DDBJ databases">
        <title>Genome sequencing of Neisseria macacae.</title>
        <authorList>
            <person name="Baek M.-G."/>
        </authorList>
    </citation>
    <scope>NUCLEOTIDE SEQUENCE [LARGE SCALE GENOMIC DNA]</scope>
    <source>
        <strain evidence="8 10">ATCC 33926</strain>
    </source>
</reference>
<keyword evidence="2" id="KW-1003">Cell membrane</keyword>
<dbReference type="InterPro" id="IPR002797">
    <property type="entry name" value="Polysacc_synth"/>
</dbReference>
<feature type="transmembrane region" description="Helical" evidence="6">
    <location>
        <begin position="36"/>
        <end position="57"/>
    </location>
</feature>
<keyword evidence="5 6" id="KW-0472">Membrane</keyword>
<feature type="transmembrane region" description="Helical" evidence="6">
    <location>
        <begin position="354"/>
        <end position="375"/>
    </location>
</feature>
<dbReference type="Pfam" id="PF01943">
    <property type="entry name" value="Polysacc_synt"/>
    <property type="match status" value="1"/>
</dbReference>
<evidence type="ECO:0000256" key="2">
    <source>
        <dbReference type="ARBA" id="ARBA00022475"/>
    </source>
</evidence>
<evidence type="ECO:0000256" key="1">
    <source>
        <dbReference type="ARBA" id="ARBA00004651"/>
    </source>
</evidence>
<evidence type="ECO:0000256" key="6">
    <source>
        <dbReference type="SAM" id="Phobius"/>
    </source>
</evidence>
<feature type="transmembrane region" description="Helical" evidence="6">
    <location>
        <begin position="287"/>
        <end position="316"/>
    </location>
</feature>
<evidence type="ECO:0000256" key="3">
    <source>
        <dbReference type="ARBA" id="ARBA00022692"/>
    </source>
</evidence>
<dbReference type="EMBL" id="AFQE01000017">
    <property type="protein sequence ID" value="EGQ78314.1"/>
    <property type="molecule type" value="Genomic_DNA"/>
</dbReference>
<evidence type="ECO:0000313" key="9">
    <source>
        <dbReference type="Proteomes" id="UP000004982"/>
    </source>
</evidence>
<keyword evidence="4 6" id="KW-1133">Transmembrane helix</keyword>
<comment type="subcellular location">
    <subcellularLocation>
        <location evidence="1">Cell membrane</location>
        <topology evidence="1">Multi-pass membrane protein</topology>
    </subcellularLocation>
</comment>
<dbReference type="PANTHER" id="PTHR30250">
    <property type="entry name" value="PST FAMILY PREDICTED COLANIC ACID TRANSPORTER"/>
    <property type="match status" value="1"/>
</dbReference>
<feature type="transmembrane region" description="Helical" evidence="6">
    <location>
        <begin position="322"/>
        <end position="342"/>
    </location>
</feature>
<evidence type="ECO:0000313" key="8">
    <source>
        <dbReference type="EMBL" id="UNV84687.1"/>
    </source>
</evidence>
<gene>
    <name evidence="7" type="ORF">HMPREF9418_0262</name>
    <name evidence="8" type="ORF">MON40_11895</name>
</gene>
<dbReference type="PANTHER" id="PTHR30250:SF11">
    <property type="entry name" value="O-ANTIGEN TRANSPORTER-RELATED"/>
    <property type="match status" value="1"/>
</dbReference>
<evidence type="ECO:0000313" key="7">
    <source>
        <dbReference type="EMBL" id="EGQ78314.1"/>
    </source>
</evidence>
<feature type="transmembrane region" description="Helical" evidence="6">
    <location>
        <begin position="249"/>
        <end position="275"/>
    </location>
</feature>